<protein>
    <submittedName>
        <fullName evidence="1">Tail assembly chaperone</fullName>
    </submittedName>
</protein>
<name>A0A8S5LF93_9CAUD</name>
<reference evidence="1" key="1">
    <citation type="journal article" date="2021" name="Proc. Natl. Acad. Sci. U.S.A.">
        <title>A Catalog of Tens of Thousands of Viruses from Human Metagenomes Reveals Hidden Associations with Chronic Diseases.</title>
        <authorList>
            <person name="Tisza M.J."/>
            <person name="Buck C.B."/>
        </authorList>
    </citation>
    <scope>NUCLEOTIDE SEQUENCE</scope>
    <source>
        <strain evidence="1">CtABi4</strain>
    </source>
</reference>
<organism evidence="1">
    <name type="scientific">Siphoviridae sp. ctABi4</name>
    <dbReference type="NCBI Taxonomy" id="2823566"/>
    <lineage>
        <taxon>Viruses</taxon>
        <taxon>Duplodnaviria</taxon>
        <taxon>Heunggongvirae</taxon>
        <taxon>Uroviricota</taxon>
        <taxon>Caudoviricetes</taxon>
    </lineage>
</organism>
<accession>A0A8S5LF93</accession>
<sequence>MQSLNFKTPLKTYAINNDENTVIKINTTDYSLVERLNKLTERTEALVQKYKNMKPEDVTFEIFLDVDKEIRKEIDYVLGAGVSQGAFGDVNCLSICDDGSMIFENFLNCVVPVIVSDIENAHAQQSKHIEKYLNQAKRLAK</sequence>
<proteinExistence type="predicted"/>
<evidence type="ECO:0000313" key="1">
    <source>
        <dbReference type="EMBL" id="DAD68624.1"/>
    </source>
</evidence>
<dbReference type="EMBL" id="BK014705">
    <property type="protein sequence ID" value="DAD68624.1"/>
    <property type="molecule type" value="Genomic_DNA"/>
</dbReference>